<evidence type="ECO:0000259" key="3">
    <source>
        <dbReference type="Pfam" id="PF00892"/>
    </source>
</evidence>
<proteinExistence type="inferred from homology"/>
<evidence type="ECO:0000256" key="2">
    <source>
        <dbReference type="SAM" id="Phobius"/>
    </source>
</evidence>
<dbReference type="SUPFAM" id="SSF103481">
    <property type="entry name" value="Multidrug resistance efflux transporter EmrE"/>
    <property type="match status" value="2"/>
</dbReference>
<name>A0A9D0Z0I6_9FIRM</name>
<feature type="transmembrane region" description="Helical" evidence="2">
    <location>
        <begin position="225"/>
        <end position="247"/>
    </location>
</feature>
<dbReference type="AlphaFoldDB" id="A0A9D0Z0I6"/>
<evidence type="ECO:0000313" key="4">
    <source>
        <dbReference type="EMBL" id="HIQ65275.1"/>
    </source>
</evidence>
<feature type="transmembrane region" description="Helical" evidence="2">
    <location>
        <begin position="150"/>
        <end position="169"/>
    </location>
</feature>
<dbReference type="InterPro" id="IPR037185">
    <property type="entry name" value="EmrE-like"/>
</dbReference>
<dbReference type="Proteomes" id="UP000886725">
    <property type="component" value="Unassembled WGS sequence"/>
</dbReference>
<feature type="transmembrane region" description="Helical" evidence="2">
    <location>
        <begin position="6"/>
        <end position="22"/>
    </location>
</feature>
<comment type="similarity">
    <text evidence="1">Belongs to the EamA transporter family.</text>
</comment>
<dbReference type="EMBL" id="DVFU01000114">
    <property type="protein sequence ID" value="HIQ65275.1"/>
    <property type="molecule type" value="Genomic_DNA"/>
</dbReference>
<dbReference type="Gene3D" id="1.10.3730.20">
    <property type="match status" value="1"/>
</dbReference>
<evidence type="ECO:0000256" key="1">
    <source>
        <dbReference type="ARBA" id="ARBA00007362"/>
    </source>
</evidence>
<accession>A0A9D0Z0I6</accession>
<organism evidence="4 5">
    <name type="scientific">Candidatus Faecenecus gallistercoris</name>
    <dbReference type="NCBI Taxonomy" id="2840793"/>
    <lineage>
        <taxon>Bacteria</taxon>
        <taxon>Bacillati</taxon>
        <taxon>Bacillota</taxon>
        <taxon>Bacillota incertae sedis</taxon>
        <taxon>Candidatus Faecenecus</taxon>
    </lineage>
</organism>
<gene>
    <name evidence="4" type="ORF">IAC85_06015</name>
</gene>
<feature type="transmembrane region" description="Helical" evidence="2">
    <location>
        <begin position="94"/>
        <end position="113"/>
    </location>
</feature>
<dbReference type="Pfam" id="PF00892">
    <property type="entry name" value="EamA"/>
    <property type="match status" value="1"/>
</dbReference>
<keyword evidence="2" id="KW-0812">Transmembrane</keyword>
<feature type="transmembrane region" description="Helical" evidence="2">
    <location>
        <begin position="267"/>
        <end position="285"/>
    </location>
</feature>
<comment type="caution">
    <text evidence="4">The sequence shown here is derived from an EMBL/GenBank/DDBJ whole genome shotgun (WGS) entry which is preliminary data.</text>
</comment>
<evidence type="ECO:0000313" key="5">
    <source>
        <dbReference type="Proteomes" id="UP000886725"/>
    </source>
</evidence>
<dbReference type="GO" id="GO:0016020">
    <property type="term" value="C:membrane"/>
    <property type="evidence" value="ECO:0007669"/>
    <property type="project" value="InterPro"/>
</dbReference>
<dbReference type="InterPro" id="IPR000620">
    <property type="entry name" value="EamA_dom"/>
</dbReference>
<protein>
    <submittedName>
        <fullName evidence="4">DMT family transporter</fullName>
    </submittedName>
</protein>
<feature type="transmembrane region" description="Helical" evidence="2">
    <location>
        <begin position="184"/>
        <end position="204"/>
    </location>
</feature>
<feature type="transmembrane region" description="Helical" evidence="2">
    <location>
        <begin position="65"/>
        <end position="82"/>
    </location>
</feature>
<reference evidence="4" key="1">
    <citation type="submission" date="2020-10" db="EMBL/GenBank/DDBJ databases">
        <authorList>
            <person name="Gilroy R."/>
        </authorList>
    </citation>
    <scope>NUCLEOTIDE SEQUENCE</scope>
    <source>
        <strain evidence="4">CHK165-10780</strain>
    </source>
</reference>
<keyword evidence="2" id="KW-1133">Transmembrane helix</keyword>
<sequence length="286" mass="31603">MVSILVAILVAILWAVGEVYMAKDSVSKNRRVIIFYQYLGMSILYFGTVLILSPSTFSTFSWSRFFRFMPAALANIIGMVFYTKAIKSGKLSVVSPVMAAYPIINVFLGFFILKEDVGMISFLAAICITVAIVVMSFLQTKGTSQGKALNIGLVAAVIYMIIVAFATYLEKWAYVDGLTLMDCFYYFGICYLLSAIGVLIYLKLKKISFHKITKDTVLGIGGTDFGNLLSSVALYGSSMSVVTPIMAMYTVLTNYLSRSILKEKISFWQSICIAVIILCTLLILIL</sequence>
<reference evidence="4" key="2">
    <citation type="journal article" date="2021" name="PeerJ">
        <title>Extensive microbial diversity within the chicken gut microbiome revealed by metagenomics and culture.</title>
        <authorList>
            <person name="Gilroy R."/>
            <person name="Ravi A."/>
            <person name="Getino M."/>
            <person name="Pursley I."/>
            <person name="Horton D.L."/>
            <person name="Alikhan N.F."/>
            <person name="Baker D."/>
            <person name="Gharbi K."/>
            <person name="Hall N."/>
            <person name="Watson M."/>
            <person name="Adriaenssens E.M."/>
            <person name="Foster-Nyarko E."/>
            <person name="Jarju S."/>
            <person name="Secka A."/>
            <person name="Antonio M."/>
            <person name="Oren A."/>
            <person name="Chaudhuri R.R."/>
            <person name="La Ragione R."/>
            <person name="Hildebrand F."/>
            <person name="Pallen M.J."/>
        </authorList>
    </citation>
    <scope>NUCLEOTIDE SEQUENCE</scope>
    <source>
        <strain evidence="4">CHK165-10780</strain>
    </source>
</reference>
<feature type="domain" description="EamA" evidence="3">
    <location>
        <begin position="3"/>
        <end position="136"/>
    </location>
</feature>
<feature type="transmembrane region" description="Helical" evidence="2">
    <location>
        <begin position="119"/>
        <end position="138"/>
    </location>
</feature>
<feature type="transmembrane region" description="Helical" evidence="2">
    <location>
        <begin position="34"/>
        <end position="53"/>
    </location>
</feature>
<keyword evidence="2" id="KW-0472">Membrane</keyword>